<comment type="caution">
    <text evidence="1">The sequence shown here is derived from an EMBL/GenBank/DDBJ whole genome shotgun (WGS) entry which is preliminary data.</text>
</comment>
<evidence type="ECO:0000313" key="1">
    <source>
        <dbReference type="EMBL" id="RCW40041.1"/>
    </source>
</evidence>
<accession>A0A368VFI2</accession>
<reference evidence="1 2" key="1">
    <citation type="submission" date="2018-07" db="EMBL/GenBank/DDBJ databases">
        <title>Genomic Encyclopedia of Type Strains, Phase III (KMG-III): the genomes of soil and plant-associated and newly described type strains.</title>
        <authorList>
            <person name="Whitman W."/>
        </authorList>
    </citation>
    <scope>NUCLEOTIDE SEQUENCE [LARGE SCALE GENOMIC DNA]</scope>
    <source>
        <strain evidence="1 2">CECT 8575</strain>
    </source>
</reference>
<protein>
    <recommendedName>
        <fullName evidence="3">Cytotoxic translational repressor of toxin-antitoxin stability system</fullName>
    </recommendedName>
</protein>
<dbReference type="Proteomes" id="UP000253495">
    <property type="component" value="Unassembled WGS sequence"/>
</dbReference>
<dbReference type="RefSeq" id="WP_114454486.1">
    <property type="nucleotide sequence ID" value="NZ_QPJC01000013.1"/>
</dbReference>
<evidence type="ECO:0008006" key="3">
    <source>
        <dbReference type="Google" id="ProtNLM"/>
    </source>
</evidence>
<name>A0A368VFI2_9ACTN</name>
<sequence>MNRPQPTRTDHERFCRAEGWQPLRDVRTGAGTRHVTYELALPDGRVLRTRISHPPQGGTHYGPALWQHILADQLQVSETEFRACVDEGVLPDRGVPRSVAEALPPVLVYLLINRVGLSESEVKALSKEQAVARVNQYWFEGS</sequence>
<gene>
    <name evidence="1" type="ORF">DFQ14_113124</name>
</gene>
<keyword evidence="2" id="KW-1185">Reference proteome</keyword>
<organism evidence="1 2">
    <name type="scientific">Halopolyspora algeriensis</name>
    <dbReference type="NCBI Taxonomy" id="1500506"/>
    <lineage>
        <taxon>Bacteria</taxon>
        <taxon>Bacillati</taxon>
        <taxon>Actinomycetota</taxon>
        <taxon>Actinomycetes</taxon>
        <taxon>Actinomycetes incertae sedis</taxon>
        <taxon>Halopolyspora</taxon>
    </lineage>
</organism>
<dbReference type="EMBL" id="QPJC01000013">
    <property type="protein sequence ID" value="RCW40041.1"/>
    <property type="molecule type" value="Genomic_DNA"/>
</dbReference>
<evidence type="ECO:0000313" key="2">
    <source>
        <dbReference type="Proteomes" id="UP000253495"/>
    </source>
</evidence>
<dbReference type="AlphaFoldDB" id="A0A368VFI2"/>
<proteinExistence type="predicted"/>